<reference evidence="1" key="2">
    <citation type="journal article" date="2023" name="IMA Fungus">
        <title>Comparative genomic study of the Penicillium genus elucidates a diverse pangenome and 15 lateral gene transfer events.</title>
        <authorList>
            <person name="Petersen C."/>
            <person name="Sorensen T."/>
            <person name="Nielsen M.R."/>
            <person name="Sondergaard T.E."/>
            <person name="Sorensen J.L."/>
            <person name="Fitzpatrick D.A."/>
            <person name="Frisvad J.C."/>
            <person name="Nielsen K.L."/>
        </authorList>
    </citation>
    <scope>NUCLEOTIDE SEQUENCE</scope>
    <source>
        <strain evidence="1">IBT 30761</strain>
    </source>
</reference>
<dbReference type="OrthoDB" id="2991872at2759"/>
<dbReference type="AlphaFoldDB" id="A0A9W9EX98"/>
<dbReference type="GeneID" id="81359888"/>
<dbReference type="PANTHER" id="PTHR38791">
    <property type="entry name" value="ZN(II)2CYS6 TRANSCRIPTION FACTOR (EUROFUNG)-RELATED-RELATED"/>
    <property type="match status" value="1"/>
</dbReference>
<evidence type="ECO:0000313" key="2">
    <source>
        <dbReference type="Proteomes" id="UP001149074"/>
    </source>
</evidence>
<dbReference type="PANTHER" id="PTHR38791:SF12">
    <property type="entry name" value="TRANSCRIPTION FACTOR DOMAIN-CONTAINING PROTEIN-RELATED"/>
    <property type="match status" value="1"/>
</dbReference>
<protein>
    <submittedName>
        <fullName evidence="1">Uncharacterized protein</fullName>
    </submittedName>
</protein>
<evidence type="ECO:0000313" key="1">
    <source>
        <dbReference type="EMBL" id="KAJ5089733.1"/>
    </source>
</evidence>
<accession>A0A9W9EX98</accession>
<name>A0A9W9EX98_9EURO</name>
<dbReference type="Pfam" id="PF11951">
    <property type="entry name" value="Fungal_trans_2"/>
    <property type="match status" value="1"/>
</dbReference>
<comment type="caution">
    <text evidence="1">The sequence shown here is derived from an EMBL/GenBank/DDBJ whole genome shotgun (WGS) entry which is preliminary data.</text>
</comment>
<organism evidence="1 2">
    <name type="scientific">Penicillium argentinense</name>
    <dbReference type="NCBI Taxonomy" id="1131581"/>
    <lineage>
        <taxon>Eukaryota</taxon>
        <taxon>Fungi</taxon>
        <taxon>Dikarya</taxon>
        <taxon>Ascomycota</taxon>
        <taxon>Pezizomycotina</taxon>
        <taxon>Eurotiomycetes</taxon>
        <taxon>Eurotiomycetidae</taxon>
        <taxon>Eurotiales</taxon>
        <taxon>Aspergillaceae</taxon>
        <taxon>Penicillium</taxon>
    </lineage>
</organism>
<dbReference type="EMBL" id="JAPQKI010000009">
    <property type="protein sequence ID" value="KAJ5089733.1"/>
    <property type="molecule type" value="Genomic_DNA"/>
</dbReference>
<dbReference type="RefSeq" id="XP_056471715.1">
    <property type="nucleotide sequence ID" value="XM_056620909.1"/>
</dbReference>
<sequence>MAVQLASVMTDSTEIQRDDVLVVIFLFGLYEMFTSSSRDGSWITHMQGTQSVIEHQDSTRLADDSNYLSILCTHLVVYYLTENKDPPPHLDRWIQQIPFENDLKKHLVRLMSEASRLCMRLRQRCALKGATDHADLSVLDDSLALDMKLEAWATQLPPAWSYIAQTSLSHSKRPKWSKQLFSGPGAPEKMVSYFTSLSASNWNLCRATRIRLNLTLLKFLDKRPFLSPHIPELRARTIEILLNLTNEVAHTLAYLFNLSPDGSSDLASPSEIPTIWAYMVMWPTFTSYFCLQQKLVKEKDTLQRGVWFRKVLNFLSESAGIAKVRILVQETTT</sequence>
<dbReference type="InterPro" id="IPR053175">
    <property type="entry name" value="DHMBA_Reg_Transcription_Factor"/>
</dbReference>
<keyword evidence="2" id="KW-1185">Reference proteome</keyword>
<dbReference type="InterPro" id="IPR021858">
    <property type="entry name" value="Fun_TF"/>
</dbReference>
<reference evidence="1" key="1">
    <citation type="submission" date="2022-11" db="EMBL/GenBank/DDBJ databases">
        <authorList>
            <person name="Petersen C."/>
        </authorList>
    </citation>
    <scope>NUCLEOTIDE SEQUENCE</scope>
    <source>
        <strain evidence="1">IBT 30761</strain>
    </source>
</reference>
<proteinExistence type="predicted"/>
<dbReference type="Proteomes" id="UP001149074">
    <property type="component" value="Unassembled WGS sequence"/>
</dbReference>
<gene>
    <name evidence="1" type="ORF">N7532_008417</name>
</gene>